<feature type="region of interest" description="Disordered" evidence="1">
    <location>
        <begin position="1"/>
        <end position="142"/>
    </location>
</feature>
<comment type="caution">
    <text evidence="2">The sequence shown here is derived from an EMBL/GenBank/DDBJ whole genome shotgun (WGS) entry which is preliminary data.</text>
</comment>
<reference evidence="2 3" key="1">
    <citation type="submission" date="2018-06" db="EMBL/GenBank/DDBJ databases">
        <title>Genome Sequence of the Brown Rot Fungal Pathogen Monilinia fructigena.</title>
        <authorList>
            <person name="Landi L."/>
            <person name="De Miccolis Angelini R.M."/>
            <person name="Pollastro S."/>
            <person name="Abate D."/>
            <person name="Faretra F."/>
            <person name="Romanazzi G."/>
        </authorList>
    </citation>
    <scope>NUCLEOTIDE SEQUENCE [LARGE SCALE GENOMIC DNA]</scope>
    <source>
        <strain evidence="2 3">Mfrg269</strain>
    </source>
</reference>
<accession>A0A395IRJ1</accession>
<dbReference type="EMBL" id="QKRW01000021">
    <property type="protein sequence ID" value="RAL62945.1"/>
    <property type="molecule type" value="Genomic_DNA"/>
</dbReference>
<gene>
    <name evidence="2" type="ORF">DID88_004034</name>
</gene>
<keyword evidence="3" id="KW-1185">Reference proteome</keyword>
<feature type="compositionally biased region" description="Polar residues" evidence="1">
    <location>
        <begin position="32"/>
        <end position="50"/>
    </location>
</feature>
<name>A0A395IRJ1_9HELO</name>
<feature type="compositionally biased region" description="Polar residues" evidence="1">
    <location>
        <begin position="81"/>
        <end position="94"/>
    </location>
</feature>
<evidence type="ECO:0000313" key="3">
    <source>
        <dbReference type="Proteomes" id="UP000249056"/>
    </source>
</evidence>
<proteinExistence type="predicted"/>
<feature type="compositionally biased region" description="Low complexity" evidence="1">
    <location>
        <begin position="116"/>
        <end position="126"/>
    </location>
</feature>
<evidence type="ECO:0000256" key="1">
    <source>
        <dbReference type="SAM" id="MobiDB-lite"/>
    </source>
</evidence>
<evidence type="ECO:0000313" key="2">
    <source>
        <dbReference type="EMBL" id="RAL62945.1"/>
    </source>
</evidence>
<dbReference type="Proteomes" id="UP000249056">
    <property type="component" value="Unassembled WGS sequence"/>
</dbReference>
<dbReference type="OrthoDB" id="1060854at2759"/>
<organism evidence="2 3">
    <name type="scientific">Monilinia fructigena</name>
    <dbReference type="NCBI Taxonomy" id="38457"/>
    <lineage>
        <taxon>Eukaryota</taxon>
        <taxon>Fungi</taxon>
        <taxon>Dikarya</taxon>
        <taxon>Ascomycota</taxon>
        <taxon>Pezizomycotina</taxon>
        <taxon>Leotiomycetes</taxon>
        <taxon>Helotiales</taxon>
        <taxon>Sclerotiniaceae</taxon>
        <taxon>Monilinia</taxon>
    </lineage>
</organism>
<feature type="compositionally biased region" description="Low complexity" evidence="1">
    <location>
        <begin position="65"/>
        <end position="80"/>
    </location>
</feature>
<dbReference type="AlphaFoldDB" id="A0A395IRJ1"/>
<protein>
    <submittedName>
        <fullName evidence="2">Uncharacterized protein</fullName>
    </submittedName>
</protein>
<sequence length="201" mass="22079">MIPGAGHHGPSEDSPYRQPPRSRVQPPPSPKSHPTSVNDGTPPSSANTQAKYGDSPEVDRRQVKSEPISPPSSSSPNPDSYTRQPFTSQQNFPPSSAPYARSEHSHTMSTDSTLKSSRAATATSERSIPRSAKSLDDVQKHGGNTIKVRDLAHIESFASEEFLSFRGQSGRARTADDPGLKIRDQWDAHHGYYRDGRWTFD</sequence>